<dbReference type="InterPro" id="IPR006439">
    <property type="entry name" value="HAD-SF_hydro_IA"/>
</dbReference>
<dbReference type="Proteomes" id="UP000033047">
    <property type="component" value="Unassembled WGS sequence"/>
</dbReference>
<dbReference type="SUPFAM" id="SSF56784">
    <property type="entry name" value="HAD-like"/>
    <property type="match status" value="1"/>
</dbReference>
<dbReference type="GO" id="GO:0008253">
    <property type="term" value="F:5'-nucleotidase activity"/>
    <property type="evidence" value="ECO:0007669"/>
    <property type="project" value="InterPro"/>
</dbReference>
<dbReference type="Pfam" id="PF00702">
    <property type="entry name" value="Hydrolase"/>
    <property type="match status" value="1"/>
</dbReference>
<proteinExistence type="predicted"/>
<reference evidence="1 2" key="1">
    <citation type="submission" date="2013-04" db="EMBL/GenBank/DDBJ databases">
        <title>The Genome Sequence of Parabacteroides goldsteinii DSM 19448.</title>
        <authorList>
            <consortium name="The Broad Institute Genomics Platform"/>
            <person name="Earl A."/>
            <person name="Ward D."/>
            <person name="Feldgarden M."/>
            <person name="Gevers D."/>
            <person name="Martens E."/>
            <person name="Sakamoto M."/>
            <person name="Benno Y."/>
            <person name="Song Y."/>
            <person name="Liu C."/>
            <person name="Lee J."/>
            <person name="Bolanos M."/>
            <person name="Vaisanen M.L."/>
            <person name="Finegold S.M."/>
            <person name="Walker B."/>
            <person name="Young S."/>
            <person name="Zeng Q."/>
            <person name="Gargeya S."/>
            <person name="Fitzgerald M."/>
            <person name="Haas B."/>
            <person name="Abouelleil A."/>
            <person name="Allen A.W."/>
            <person name="Alvarado L."/>
            <person name="Arachchi H.M."/>
            <person name="Berlin A.M."/>
            <person name="Chapman S.B."/>
            <person name="Gainer-Dewar J."/>
            <person name="Goldberg J."/>
            <person name="Griggs A."/>
            <person name="Gujja S."/>
            <person name="Hansen M."/>
            <person name="Howarth C."/>
            <person name="Imamovic A."/>
            <person name="Ireland A."/>
            <person name="Larimer J."/>
            <person name="McCowan C."/>
            <person name="Murphy C."/>
            <person name="Pearson M."/>
            <person name="Poon T.W."/>
            <person name="Priest M."/>
            <person name="Roberts A."/>
            <person name="Saif S."/>
            <person name="Shea T."/>
            <person name="Sisk P."/>
            <person name="Sykes S."/>
            <person name="Wortman J."/>
            <person name="Nusbaum C."/>
            <person name="Birren B."/>
        </authorList>
    </citation>
    <scope>NUCLEOTIDE SEQUENCE [LARGE SCALE GENOMIC DNA]</scope>
    <source>
        <strain evidence="1 2">DSM 19448</strain>
    </source>
</reference>
<dbReference type="Gene3D" id="1.10.150.240">
    <property type="entry name" value="Putative phosphatase, domain 2"/>
    <property type="match status" value="1"/>
</dbReference>
<dbReference type="AlphaFoldDB" id="A0A0F5JFK2"/>
<accession>A0A0F5JFK2</accession>
<dbReference type="NCBIfam" id="TIGR02254">
    <property type="entry name" value="YjjG_YfnB"/>
    <property type="match status" value="1"/>
</dbReference>
<evidence type="ECO:0000313" key="2">
    <source>
        <dbReference type="Proteomes" id="UP000033047"/>
    </source>
</evidence>
<dbReference type="HOGENOM" id="CLU_045011_8_1_10"/>
<dbReference type="SFLD" id="SFLDG01135">
    <property type="entry name" value="C1.5.6:_HAD__Beta-PGM__Phospha"/>
    <property type="match status" value="1"/>
</dbReference>
<evidence type="ECO:0000313" key="1">
    <source>
        <dbReference type="EMBL" id="KKB56519.1"/>
    </source>
</evidence>
<protein>
    <submittedName>
        <fullName evidence="1">TIGR02254 family HAD hydrolase</fullName>
    </submittedName>
</protein>
<dbReference type="CDD" id="cd04305">
    <property type="entry name" value="HAD_Neu5Ac-Pase_like"/>
    <property type="match status" value="1"/>
</dbReference>
<dbReference type="PANTHER" id="PTHR47478">
    <property type="match status" value="1"/>
</dbReference>
<dbReference type="PANTHER" id="PTHR47478:SF1">
    <property type="entry name" value="PYRIMIDINE 5'-NUCLEOTIDASE YJJG"/>
    <property type="match status" value="1"/>
</dbReference>
<organism evidence="1 2">
    <name type="scientific">Parabacteroides goldsteinii DSM 19448 = WAL 12034</name>
    <dbReference type="NCBI Taxonomy" id="927665"/>
    <lineage>
        <taxon>Bacteria</taxon>
        <taxon>Pseudomonadati</taxon>
        <taxon>Bacteroidota</taxon>
        <taxon>Bacteroidia</taxon>
        <taxon>Bacteroidales</taxon>
        <taxon>Tannerellaceae</taxon>
        <taxon>Parabacteroides</taxon>
    </lineage>
</organism>
<dbReference type="EMBL" id="AQHV01000011">
    <property type="protein sequence ID" value="KKB56519.1"/>
    <property type="molecule type" value="Genomic_DNA"/>
</dbReference>
<dbReference type="InterPro" id="IPR052550">
    <property type="entry name" value="Pyrimidine_5'-ntase_YjjG"/>
</dbReference>
<dbReference type="SFLD" id="SFLDS00003">
    <property type="entry name" value="Haloacid_Dehalogenase"/>
    <property type="match status" value="1"/>
</dbReference>
<keyword evidence="1" id="KW-0378">Hydrolase</keyword>
<dbReference type="InterPro" id="IPR023214">
    <property type="entry name" value="HAD_sf"/>
</dbReference>
<dbReference type="STRING" id="927665.HMPREF1535_02495"/>
<gene>
    <name evidence="1" type="ORF">HMPREF1535_02495</name>
</gene>
<dbReference type="SFLD" id="SFLDG01129">
    <property type="entry name" value="C1.5:_HAD__Beta-PGM__Phosphata"/>
    <property type="match status" value="1"/>
</dbReference>
<dbReference type="InterPro" id="IPR011951">
    <property type="entry name" value="HAD-SF_hydro_IA_YjjG/PynA"/>
</dbReference>
<dbReference type="InterPro" id="IPR036412">
    <property type="entry name" value="HAD-like_sf"/>
</dbReference>
<comment type="caution">
    <text evidence="1">The sequence shown here is derived from an EMBL/GenBank/DDBJ whole genome shotgun (WGS) entry which is preliminary data.</text>
</comment>
<sequence>MMKYKNLFIDLDDTLWDTYHNNKECLEELYTDHHFDRYYASFEAFFAIYWPHNELLWKQYRAGEIDRQTLIIDRFRYMLRPMGIEDTQAVLAVNNDFLRRTTTKTRLVPGAIELLEYLRPSYRLYILSNGFREVQDKKLRNSGLAPYFKRMILSEDAGIQKPHKGIFDFALINTNSRRSETLMIGDCFEADIFGARQSRIDQLWFNPQGLPPQEFTPTYTVSSLEEIKTLL</sequence>
<name>A0A0F5JFK2_9BACT</name>
<dbReference type="NCBIfam" id="TIGR01549">
    <property type="entry name" value="HAD-SF-IA-v1"/>
    <property type="match status" value="1"/>
</dbReference>
<dbReference type="Gene3D" id="3.40.50.1000">
    <property type="entry name" value="HAD superfamily/HAD-like"/>
    <property type="match status" value="1"/>
</dbReference>
<dbReference type="PATRIC" id="fig|927665.4.peg.2565"/>
<dbReference type="InterPro" id="IPR023198">
    <property type="entry name" value="PGP-like_dom2"/>
</dbReference>